<evidence type="ECO:0000256" key="1">
    <source>
        <dbReference type="SAM" id="Phobius"/>
    </source>
</evidence>
<feature type="transmembrane region" description="Helical" evidence="1">
    <location>
        <begin position="171"/>
        <end position="191"/>
    </location>
</feature>
<reference evidence="2 3" key="1">
    <citation type="submission" date="2021-01" db="EMBL/GenBank/DDBJ databases">
        <title>Genomic Encyclopedia of Type Strains, Phase IV (KMG-IV): sequencing the most valuable type-strain genomes for metagenomic binning, comparative biology and taxonomic classification.</title>
        <authorList>
            <person name="Goeker M."/>
        </authorList>
    </citation>
    <scope>NUCLEOTIDE SEQUENCE [LARGE SCALE GENOMIC DNA]</scope>
    <source>
        <strain evidence="2 3">DSM 104297</strain>
    </source>
</reference>
<keyword evidence="3" id="KW-1185">Reference proteome</keyword>
<keyword evidence="1" id="KW-0472">Membrane</keyword>
<sequence>MEHTQQQEEEIILSGALLLALGTVIAAIGQTRDTFFNDEKGRVLVVEGNSVEAVGNAVQAIGRTKQFEKERFQPDLYTIAGCWIQAVGNTTNAFATNLEIQENEEEGIPLNALGSGVQSVGAAFEVVGLSARPTRRGRIEVLGNELIAVGSAIESSGHVSRINEQEETGKILLFVGGWVIVTGAFIELYGFSIDN</sequence>
<feature type="transmembrane region" description="Helical" evidence="1">
    <location>
        <begin position="12"/>
        <end position="29"/>
    </location>
</feature>
<name>A0ABS2QVL3_9BACI</name>
<gene>
    <name evidence="2" type="ORF">JOC83_001628</name>
</gene>
<accession>A0ABS2QVL3</accession>
<evidence type="ECO:0008006" key="4">
    <source>
        <dbReference type="Google" id="ProtNLM"/>
    </source>
</evidence>
<protein>
    <recommendedName>
        <fullName evidence="4">RING-type E3 ubiquitin transferase</fullName>
    </recommendedName>
</protein>
<dbReference type="EMBL" id="JAFBFC010000003">
    <property type="protein sequence ID" value="MBM7702781.1"/>
    <property type="molecule type" value="Genomic_DNA"/>
</dbReference>
<dbReference type="InterPro" id="IPR054224">
    <property type="entry name" value="DUF6944"/>
</dbReference>
<dbReference type="Pfam" id="PF22116">
    <property type="entry name" value="DUF6944"/>
    <property type="match status" value="1"/>
</dbReference>
<keyword evidence="1" id="KW-1133">Transmembrane helix</keyword>
<evidence type="ECO:0000313" key="3">
    <source>
        <dbReference type="Proteomes" id="UP000809829"/>
    </source>
</evidence>
<comment type="caution">
    <text evidence="2">The sequence shown here is derived from an EMBL/GenBank/DDBJ whole genome shotgun (WGS) entry which is preliminary data.</text>
</comment>
<organism evidence="2 3">
    <name type="scientific">Priestia iocasae</name>
    <dbReference type="NCBI Taxonomy" id="2291674"/>
    <lineage>
        <taxon>Bacteria</taxon>
        <taxon>Bacillati</taxon>
        <taxon>Bacillota</taxon>
        <taxon>Bacilli</taxon>
        <taxon>Bacillales</taxon>
        <taxon>Bacillaceae</taxon>
        <taxon>Priestia</taxon>
    </lineage>
</organism>
<keyword evidence="1" id="KW-0812">Transmembrane</keyword>
<evidence type="ECO:0000313" key="2">
    <source>
        <dbReference type="EMBL" id="MBM7702781.1"/>
    </source>
</evidence>
<proteinExistence type="predicted"/>
<dbReference type="Proteomes" id="UP000809829">
    <property type="component" value="Unassembled WGS sequence"/>
</dbReference>
<dbReference type="RefSeq" id="WP_205186079.1">
    <property type="nucleotide sequence ID" value="NZ_JAFBFC010000003.1"/>
</dbReference>